<dbReference type="HOGENOM" id="CLU_1466974_0_0_10"/>
<evidence type="ECO:0000313" key="2">
    <source>
        <dbReference type="EMBL" id="EHJ36987.1"/>
    </source>
</evidence>
<evidence type="ECO:0000313" key="3">
    <source>
        <dbReference type="Proteomes" id="UP000004407"/>
    </source>
</evidence>
<reference evidence="2 3" key="1">
    <citation type="submission" date="2011-08" db="EMBL/GenBank/DDBJ databases">
        <authorList>
            <person name="Weinstock G."/>
            <person name="Sodergren E."/>
            <person name="Clifton S."/>
            <person name="Fulton L."/>
            <person name="Fulton B."/>
            <person name="Courtney L."/>
            <person name="Fronick C."/>
            <person name="Harrison M."/>
            <person name="Strong C."/>
            <person name="Farmer C."/>
            <person name="Delahaunty K."/>
            <person name="Markovic C."/>
            <person name="Hall O."/>
            <person name="Minx P."/>
            <person name="Tomlinson C."/>
            <person name="Mitreva M."/>
            <person name="Hou S."/>
            <person name="Chen J."/>
            <person name="Wollam A."/>
            <person name="Pepin K.H."/>
            <person name="Johnson M."/>
            <person name="Bhonagiri V."/>
            <person name="Zhang X."/>
            <person name="Suruliraj S."/>
            <person name="Warren W."/>
            <person name="Chinwalla A."/>
            <person name="Mardis E.R."/>
            <person name="Wilson R.K."/>
        </authorList>
    </citation>
    <scope>NUCLEOTIDE SEQUENCE [LARGE SCALE GENOMIC DNA]</scope>
    <source>
        <strain evidence="2 3">DSM 18206</strain>
    </source>
</reference>
<dbReference type="Proteomes" id="UP000004407">
    <property type="component" value="Unassembled WGS sequence"/>
</dbReference>
<gene>
    <name evidence="2" type="ORF">HMPREF0673_02581</name>
</gene>
<name>G6B112_9BACT</name>
<sequence>MKHSSFFKASLVMLVSVISLLMPQKISAQYKVDNLIKANNILQYNGKDFIPTNKTIEIESVVDYYTGELYKMNFMIMDGTAGEGYGFGKGSYWGISSIGYDQDIDNFCLLVYNEKKSISIIANMKGLTDYFLIFESTKYNGDRVIFRIPIDDNKYFAKKISEQLKRFSNAGIILGMSKDPSRNK</sequence>
<feature type="signal peptide" evidence="1">
    <location>
        <begin position="1"/>
        <end position="28"/>
    </location>
</feature>
<dbReference type="RefSeq" id="WP_007902429.1">
    <property type="nucleotide sequence ID" value="NZ_JH379461.1"/>
</dbReference>
<proteinExistence type="predicted"/>
<dbReference type="AlphaFoldDB" id="G6B112"/>
<evidence type="ECO:0000256" key="1">
    <source>
        <dbReference type="SAM" id="SignalP"/>
    </source>
</evidence>
<accession>G6B112</accession>
<dbReference type="EMBL" id="AFZZ01000220">
    <property type="protein sequence ID" value="EHJ36987.1"/>
    <property type="molecule type" value="Genomic_DNA"/>
</dbReference>
<keyword evidence="1" id="KW-0732">Signal</keyword>
<comment type="caution">
    <text evidence="2">The sequence shown here is derived from an EMBL/GenBank/DDBJ whole genome shotgun (WGS) entry which is preliminary data.</text>
</comment>
<feature type="chain" id="PRO_5003485730" description="DUF4468 domain-containing protein" evidence="1">
    <location>
        <begin position="29"/>
        <end position="184"/>
    </location>
</feature>
<evidence type="ECO:0008006" key="4">
    <source>
        <dbReference type="Google" id="ProtNLM"/>
    </source>
</evidence>
<dbReference type="GeneID" id="78338016"/>
<protein>
    <recommendedName>
        <fullName evidence="4">DUF4468 domain-containing protein</fullName>
    </recommendedName>
</protein>
<organism evidence="2 3">
    <name type="scientific">Leyella stercorea DSM 18206</name>
    <dbReference type="NCBI Taxonomy" id="1002367"/>
    <lineage>
        <taxon>Bacteria</taxon>
        <taxon>Pseudomonadati</taxon>
        <taxon>Bacteroidota</taxon>
        <taxon>Bacteroidia</taxon>
        <taxon>Bacteroidales</taxon>
        <taxon>Prevotellaceae</taxon>
        <taxon>Leyella</taxon>
    </lineage>
</organism>